<organism evidence="2">
    <name type="scientific">uncultured Thermomicrobiales bacterium</name>
    <dbReference type="NCBI Taxonomy" id="1645740"/>
    <lineage>
        <taxon>Bacteria</taxon>
        <taxon>Pseudomonadati</taxon>
        <taxon>Thermomicrobiota</taxon>
        <taxon>Thermomicrobia</taxon>
        <taxon>Thermomicrobiales</taxon>
        <taxon>environmental samples</taxon>
    </lineage>
</organism>
<evidence type="ECO:0000313" key="2">
    <source>
        <dbReference type="EMBL" id="CAA9572450.1"/>
    </source>
</evidence>
<accession>A0A6J4V8P8</accession>
<protein>
    <submittedName>
        <fullName evidence="2">Uncharacterized protein</fullName>
    </submittedName>
</protein>
<feature type="non-terminal residue" evidence="2">
    <location>
        <position position="1"/>
    </location>
</feature>
<sequence length="42" mass="4018">CDASASPRFSSACSPASSASPNVSASGPSHYFPAGALTTGIC</sequence>
<feature type="compositionally biased region" description="Low complexity" evidence="1">
    <location>
        <begin position="1"/>
        <end position="29"/>
    </location>
</feature>
<feature type="non-terminal residue" evidence="2">
    <location>
        <position position="42"/>
    </location>
</feature>
<dbReference type="AlphaFoldDB" id="A0A6J4V8P8"/>
<evidence type="ECO:0000256" key="1">
    <source>
        <dbReference type="SAM" id="MobiDB-lite"/>
    </source>
</evidence>
<proteinExistence type="predicted"/>
<name>A0A6J4V8P8_9BACT</name>
<dbReference type="EMBL" id="CADCWN010000166">
    <property type="protein sequence ID" value="CAA9572450.1"/>
    <property type="molecule type" value="Genomic_DNA"/>
</dbReference>
<reference evidence="2" key="1">
    <citation type="submission" date="2020-02" db="EMBL/GenBank/DDBJ databases">
        <authorList>
            <person name="Meier V. D."/>
        </authorList>
    </citation>
    <scope>NUCLEOTIDE SEQUENCE</scope>
    <source>
        <strain evidence="2">AVDCRST_MAG18</strain>
    </source>
</reference>
<gene>
    <name evidence="2" type="ORF">AVDCRST_MAG18-2136</name>
</gene>
<feature type="region of interest" description="Disordered" evidence="1">
    <location>
        <begin position="1"/>
        <end position="42"/>
    </location>
</feature>